<feature type="domain" description="Reverse transcriptase" evidence="1">
    <location>
        <begin position="52"/>
        <end position="174"/>
    </location>
</feature>
<protein>
    <submittedName>
        <fullName evidence="2">Putative ovule protein</fullName>
    </submittedName>
</protein>
<dbReference type="AlphaFoldDB" id="A0A0V0IXG7"/>
<name>A0A0V0IXG7_SOLCH</name>
<dbReference type="InterPro" id="IPR000477">
    <property type="entry name" value="RT_dom"/>
</dbReference>
<evidence type="ECO:0000313" key="2">
    <source>
        <dbReference type="EMBL" id="JAP37213.1"/>
    </source>
</evidence>
<dbReference type="EMBL" id="GEDG01001173">
    <property type="protein sequence ID" value="JAP37213.1"/>
    <property type="molecule type" value="Transcribed_RNA"/>
</dbReference>
<dbReference type="PANTHER" id="PTHR46890:SF34">
    <property type="entry name" value="REVERSE TRANSCRIPTASE DOMAIN-CONTAINING PROTEIN"/>
    <property type="match status" value="1"/>
</dbReference>
<dbReference type="InterPro" id="IPR052343">
    <property type="entry name" value="Retrotransposon-Effector_Assoc"/>
</dbReference>
<proteinExistence type="predicted"/>
<dbReference type="Pfam" id="PF00078">
    <property type="entry name" value="RVT_1"/>
    <property type="match status" value="1"/>
</dbReference>
<reference evidence="2" key="1">
    <citation type="submission" date="2015-12" db="EMBL/GenBank/DDBJ databases">
        <title>Gene expression during late stages of embryo sac development: a critical building block for successful pollen-pistil interactions.</title>
        <authorList>
            <person name="Liu Y."/>
            <person name="Joly V."/>
            <person name="Sabar M."/>
            <person name="Matton D.P."/>
        </authorList>
    </citation>
    <scope>NUCLEOTIDE SEQUENCE</scope>
</reference>
<sequence>MGILQVVQMASLAIFPMLLEHCVDINNMVRVFFCGQELPRFITHTNMILILKKEVVNNFGDLRPISLSTFTNKIISRMLHERLVAVLPGIISQHQAGFMKGRSITENVFLAQEIVRDINRRNKLTNVVVELDMTKAYDRVSWIFLSKVLISFSFSERIIDMVVRLVSNNWYSVIMNGQSFGFLLVN</sequence>
<accession>A0A0V0IXG7</accession>
<organism evidence="2">
    <name type="scientific">Solanum chacoense</name>
    <name type="common">Chaco potato</name>
    <dbReference type="NCBI Taxonomy" id="4108"/>
    <lineage>
        <taxon>Eukaryota</taxon>
        <taxon>Viridiplantae</taxon>
        <taxon>Streptophyta</taxon>
        <taxon>Embryophyta</taxon>
        <taxon>Tracheophyta</taxon>
        <taxon>Spermatophyta</taxon>
        <taxon>Magnoliopsida</taxon>
        <taxon>eudicotyledons</taxon>
        <taxon>Gunneridae</taxon>
        <taxon>Pentapetalae</taxon>
        <taxon>asterids</taxon>
        <taxon>lamiids</taxon>
        <taxon>Solanales</taxon>
        <taxon>Solanaceae</taxon>
        <taxon>Solanoideae</taxon>
        <taxon>Solaneae</taxon>
        <taxon>Solanum</taxon>
    </lineage>
</organism>
<dbReference type="InterPro" id="IPR043502">
    <property type="entry name" value="DNA/RNA_pol_sf"/>
</dbReference>
<evidence type="ECO:0000259" key="1">
    <source>
        <dbReference type="Pfam" id="PF00078"/>
    </source>
</evidence>
<dbReference type="SUPFAM" id="SSF56672">
    <property type="entry name" value="DNA/RNA polymerases"/>
    <property type="match status" value="1"/>
</dbReference>
<dbReference type="PANTHER" id="PTHR46890">
    <property type="entry name" value="NON-LTR RETROLELEMENT REVERSE TRANSCRIPTASE-LIKE PROTEIN-RELATED"/>
    <property type="match status" value="1"/>
</dbReference>